<dbReference type="PANTHER" id="PTHR34404">
    <property type="entry name" value="REGULATORY PROTEIN, FMDB FAMILY"/>
    <property type="match status" value="1"/>
</dbReference>
<evidence type="ECO:0000313" key="4">
    <source>
        <dbReference type="Proteomes" id="UP000006304"/>
    </source>
</evidence>
<feature type="region of interest" description="Disordered" evidence="1">
    <location>
        <begin position="58"/>
        <end position="111"/>
    </location>
</feature>
<dbReference type="STRING" id="1133849.O3I_037470"/>
<dbReference type="KEGG" id="nbr:O3I_037470"/>
<dbReference type="NCBIfam" id="TIGR02605">
    <property type="entry name" value="CxxC_CxxC_SSSS"/>
    <property type="match status" value="1"/>
</dbReference>
<dbReference type="AlphaFoldDB" id="K0FCW8"/>
<accession>K0FCW8</accession>
<sequence length="111" mass="11395">MTKLAEDAVPTYSYACTQCDNRFDIVQSFSDESLTVCPECSGKLRKLFNSVGIVFKGSGFYRTDSRGGASTASEPAKSDNGKSDNGSSSSTSSDASSSTGSSSTASTAVAS</sequence>
<proteinExistence type="predicted"/>
<dbReference type="EMBL" id="CP003876">
    <property type="protein sequence ID" value="AFU05441.1"/>
    <property type="molecule type" value="Genomic_DNA"/>
</dbReference>
<dbReference type="Pfam" id="PF09723">
    <property type="entry name" value="Zn_ribbon_8"/>
    <property type="match status" value="1"/>
</dbReference>
<dbReference type="InterPro" id="IPR013429">
    <property type="entry name" value="Regulatory_FmdB_Zinc_ribbon"/>
</dbReference>
<feature type="compositionally biased region" description="Low complexity" evidence="1">
    <location>
        <begin position="83"/>
        <end position="111"/>
    </location>
</feature>
<organism evidence="3 4">
    <name type="scientific">Nocardia brasiliensis (strain ATCC 700358 / HUJEG-1)</name>
    <dbReference type="NCBI Taxonomy" id="1133849"/>
    <lineage>
        <taxon>Bacteria</taxon>
        <taxon>Bacillati</taxon>
        <taxon>Actinomycetota</taxon>
        <taxon>Actinomycetes</taxon>
        <taxon>Mycobacteriales</taxon>
        <taxon>Nocardiaceae</taxon>
        <taxon>Nocardia</taxon>
    </lineage>
</organism>
<dbReference type="eggNOG" id="COG2331">
    <property type="taxonomic scope" value="Bacteria"/>
</dbReference>
<dbReference type="PANTHER" id="PTHR34404:SF2">
    <property type="entry name" value="CONSERVED SERINE RICH PROTEIN"/>
    <property type="match status" value="1"/>
</dbReference>
<protein>
    <recommendedName>
        <fullName evidence="2">Putative regulatory protein FmdB zinc ribbon domain-containing protein</fullName>
    </recommendedName>
</protein>
<evidence type="ECO:0000259" key="2">
    <source>
        <dbReference type="SMART" id="SM00834"/>
    </source>
</evidence>
<dbReference type="SMART" id="SM00834">
    <property type="entry name" value="CxxC_CXXC_SSSS"/>
    <property type="match status" value="1"/>
</dbReference>
<keyword evidence="4" id="KW-1185">Reference proteome</keyword>
<name>K0FCW8_NOCB7</name>
<evidence type="ECO:0000256" key="1">
    <source>
        <dbReference type="SAM" id="MobiDB-lite"/>
    </source>
</evidence>
<reference evidence="3 4" key="1">
    <citation type="journal article" date="2012" name="J. Bacteriol.">
        <title>Complete genome sequence of Nocardia brasiliensis HUJEG-1.</title>
        <authorList>
            <person name="Vera-Cabrera L."/>
            <person name="Ortiz-Lopez R."/>
            <person name="Elizondo-Gonzalez R."/>
            <person name="Perez-Maya A.A."/>
            <person name="Ocampo-Candiani J."/>
        </authorList>
    </citation>
    <scope>NUCLEOTIDE SEQUENCE [LARGE SCALE GENOMIC DNA]</scope>
    <source>
        <strain evidence="4">ATCC 700358</strain>
    </source>
</reference>
<dbReference type="HOGENOM" id="CLU_136025_1_1_11"/>
<gene>
    <name evidence="3" type="ORF">O3I_037470</name>
</gene>
<dbReference type="Proteomes" id="UP000006304">
    <property type="component" value="Chromosome"/>
</dbReference>
<evidence type="ECO:0000313" key="3">
    <source>
        <dbReference type="EMBL" id="AFU05441.1"/>
    </source>
</evidence>
<feature type="domain" description="Putative regulatory protein FmdB zinc ribbon" evidence="2">
    <location>
        <begin position="10"/>
        <end position="49"/>
    </location>
</feature>